<organism evidence="1 2">
    <name type="scientific">Lithohypha guttulata</name>
    <dbReference type="NCBI Taxonomy" id="1690604"/>
    <lineage>
        <taxon>Eukaryota</taxon>
        <taxon>Fungi</taxon>
        <taxon>Dikarya</taxon>
        <taxon>Ascomycota</taxon>
        <taxon>Pezizomycotina</taxon>
        <taxon>Eurotiomycetes</taxon>
        <taxon>Chaetothyriomycetidae</taxon>
        <taxon>Chaetothyriales</taxon>
        <taxon>Trichomeriaceae</taxon>
        <taxon>Lithohypha</taxon>
    </lineage>
</organism>
<proteinExistence type="predicted"/>
<evidence type="ECO:0000313" key="2">
    <source>
        <dbReference type="Proteomes" id="UP001345013"/>
    </source>
</evidence>
<reference evidence="1 2" key="1">
    <citation type="submission" date="2023-08" db="EMBL/GenBank/DDBJ databases">
        <title>Black Yeasts Isolated from many extreme environments.</title>
        <authorList>
            <person name="Coleine C."/>
            <person name="Stajich J.E."/>
            <person name="Selbmann L."/>
        </authorList>
    </citation>
    <scope>NUCLEOTIDE SEQUENCE [LARGE SCALE GENOMIC DNA]</scope>
    <source>
        <strain evidence="1 2">CCFEE 5885</strain>
    </source>
</reference>
<comment type="caution">
    <text evidence="1">The sequence shown here is derived from an EMBL/GenBank/DDBJ whole genome shotgun (WGS) entry which is preliminary data.</text>
</comment>
<sequence>MDFEIADTSTHQALAALDGVERMSMVIALRYRSPMIRDNVSLNSILPIADLCKLYYRFGEYRAEMLGARIKHELKVLRAAYAAGKKTTLEH</sequence>
<gene>
    <name evidence="1" type="ORF">LTR24_000577</name>
</gene>
<name>A0ABR0KNA0_9EURO</name>
<evidence type="ECO:0000313" key="1">
    <source>
        <dbReference type="EMBL" id="KAK5101521.1"/>
    </source>
</evidence>
<dbReference type="Proteomes" id="UP001345013">
    <property type="component" value="Unassembled WGS sequence"/>
</dbReference>
<keyword evidence="2" id="KW-1185">Reference proteome</keyword>
<dbReference type="EMBL" id="JAVRRG010000004">
    <property type="protein sequence ID" value="KAK5101521.1"/>
    <property type="molecule type" value="Genomic_DNA"/>
</dbReference>
<dbReference type="PANTHER" id="PTHR41677:SF1">
    <property type="entry name" value="FE2OG DIOXYGENASE DOMAIN-CONTAINING PROTEIN"/>
    <property type="match status" value="1"/>
</dbReference>
<dbReference type="PANTHER" id="PTHR41677">
    <property type="entry name" value="YALI0B19030P"/>
    <property type="match status" value="1"/>
</dbReference>
<protein>
    <submittedName>
        <fullName evidence="1">Uncharacterized protein</fullName>
    </submittedName>
</protein>
<accession>A0ABR0KNA0</accession>